<organism evidence="2 3">
    <name type="scientific">Aeromicrobium wangtongii</name>
    <dbReference type="NCBI Taxonomy" id="2969247"/>
    <lineage>
        <taxon>Bacteria</taxon>
        <taxon>Bacillati</taxon>
        <taxon>Actinomycetota</taxon>
        <taxon>Actinomycetes</taxon>
        <taxon>Propionibacteriales</taxon>
        <taxon>Nocardioidaceae</taxon>
        <taxon>Aeromicrobium</taxon>
    </lineage>
</organism>
<keyword evidence="3" id="KW-1185">Reference proteome</keyword>
<evidence type="ECO:0000256" key="1">
    <source>
        <dbReference type="SAM" id="MobiDB-lite"/>
    </source>
</evidence>
<dbReference type="SUPFAM" id="SSF48452">
    <property type="entry name" value="TPR-like"/>
    <property type="match status" value="1"/>
</dbReference>
<accession>A0ABY5M5F6</accession>
<gene>
    <name evidence="2" type="ORF">NQV15_12675</name>
</gene>
<dbReference type="Proteomes" id="UP001316184">
    <property type="component" value="Chromosome"/>
</dbReference>
<reference evidence="2 3" key="1">
    <citation type="submission" date="2022-08" db="EMBL/GenBank/DDBJ databases">
        <title>novel species in genus Aeromicrobium.</title>
        <authorList>
            <person name="Ye L."/>
        </authorList>
    </citation>
    <scope>NUCLEOTIDE SEQUENCE [LARGE SCALE GENOMIC DNA]</scope>
    <source>
        <strain evidence="3">zg-Y1379</strain>
    </source>
</reference>
<name>A0ABY5M5F6_9ACTN</name>
<proteinExistence type="predicted"/>
<dbReference type="Gene3D" id="1.25.40.10">
    <property type="entry name" value="Tetratricopeptide repeat domain"/>
    <property type="match status" value="1"/>
</dbReference>
<feature type="compositionally biased region" description="Gly residues" evidence="1">
    <location>
        <begin position="21"/>
        <end position="36"/>
    </location>
</feature>
<protein>
    <submittedName>
        <fullName evidence="2">Tetratricopeptide repeat protein</fullName>
    </submittedName>
</protein>
<feature type="region of interest" description="Disordered" evidence="1">
    <location>
        <begin position="1"/>
        <end position="111"/>
    </location>
</feature>
<feature type="compositionally biased region" description="Basic and acidic residues" evidence="1">
    <location>
        <begin position="1"/>
        <end position="20"/>
    </location>
</feature>
<dbReference type="RefSeq" id="WP_232400346.1">
    <property type="nucleotide sequence ID" value="NZ_CP102173.1"/>
</dbReference>
<dbReference type="EMBL" id="CP102173">
    <property type="protein sequence ID" value="UUP12707.1"/>
    <property type="molecule type" value="Genomic_DNA"/>
</dbReference>
<evidence type="ECO:0000313" key="2">
    <source>
        <dbReference type="EMBL" id="UUP12707.1"/>
    </source>
</evidence>
<sequence>MAESRNPRRDGGKPAGRDGAGRGAGAGRGGKPAGGGRDQRGSGAPRRDGKPSDRRDGKPSDRRDGKPAARRDGKPTTPRRDGKPYEARRDRRQEEGDRTAAQKIYDGPPIPDDVSANDLDKHARQALQSLPEKLADKVARHLVMAGLLIAEDPETAHKHALAARARATRTGLVREACGETAYACGKWAEALSEFRAARRMTGGYIYAPMMADCERALKRPDKAIAYDTTEIRSQLDDAGQIELSIVVAGARRDLGQYDAAIRLLETEPLHTKGRGEWVPRLRYAYADSLLAAGRKAEAIEWFHRTVAVDGNKTTDAEERLAELEPRPQA</sequence>
<feature type="compositionally biased region" description="Basic and acidic residues" evidence="1">
    <location>
        <begin position="37"/>
        <end position="100"/>
    </location>
</feature>
<evidence type="ECO:0000313" key="3">
    <source>
        <dbReference type="Proteomes" id="UP001316184"/>
    </source>
</evidence>
<dbReference type="InterPro" id="IPR011990">
    <property type="entry name" value="TPR-like_helical_dom_sf"/>
</dbReference>